<dbReference type="Proteomes" id="UP000241085">
    <property type="component" value="Unassembled WGS sequence"/>
</dbReference>
<dbReference type="EMBL" id="PZPL01000001">
    <property type="protein sequence ID" value="PTL72100.1"/>
    <property type="molecule type" value="Genomic_DNA"/>
</dbReference>
<comment type="caution">
    <text evidence="5">The sequence shown here is derived from an EMBL/GenBank/DDBJ whole genome shotgun (WGS) entry which is preliminary data.</text>
</comment>
<keyword evidence="2" id="KW-0813">Transport</keyword>
<evidence type="ECO:0000256" key="3">
    <source>
        <dbReference type="ARBA" id="ARBA00022729"/>
    </source>
</evidence>
<keyword evidence="6" id="KW-1185">Reference proteome</keyword>
<dbReference type="GO" id="GO:0042956">
    <property type="term" value="P:maltodextrin transmembrane transport"/>
    <property type="evidence" value="ECO:0007669"/>
    <property type="project" value="TreeGrafter"/>
</dbReference>
<dbReference type="PANTHER" id="PTHR30061:SF50">
    <property type="entry name" value="MALTOSE_MALTODEXTRIN-BINDING PERIPLASMIC PROTEIN"/>
    <property type="match status" value="1"/>
</dbReference>
<sequence>MKRTAPSSRLALLGGVVAVTALALTGCGRSADTGAAAAATTVDDSAATGTVTLWAPDGDATQLDAVLADYTAENPDLDLEITLVPSDEYNTKLQTAVAAGTAPDIAFLYTEAQAQFLASDAFAPVPDGLVDSDSFFQGSWEAGERDGTTYSVPWYAYTRVLIYRSDFAEAGGVSAPTTWDETIPFFEGLEAGGAESGFGADVGWDTYNGQTLATFAHQAGAELLSDDGSEWTLDTPEMLAAAEYNTSVFADGISSPDTPQFLDAQPYLVSGKTGSMISGPWVVATLDTTAEEEGWTDAHIGTAVLPAGPDNDSGQLAGGSWGVTASSDNAASAWKVVRATAEQDTQIAQYEAAGSMPAVVDAWQDPVIADQPLLDAFFEQLQNVQPLPAVTTWTQVSTLLGQEMEKVARGSESAADALAAVQRQADSIGTE</sequence>
<evidence type="ECO:0000256" key="2">
    <source>
        <dbReference type="ARBA" id="ARBA00022448"/>
    </source>
</evidence>
<evidence type="ECO:0000313" key="6">
    <source>
        <dbReference type="Proteomes" id="UP000241085"/>
    </source>
</evidence>
<evidence type="ECO:0000256" key="4">
    <source>
        <dbReference type="SAM" id="SignalP"/>
    </source>
</evidence>
<reference evidence="5 6" key="1">
    <citation type="submission" date="2018-03" db="EMBL/GenBank/DDBJ databases">
        <title>Bacteriophage NCPPB3778 and a type I-E CRISPR drive the evolution of the US Biological Select Agent, Rathayibacter toxicus.</title>
        <authorList>
            <person name="Davis E.W.II."/>
            <person name="Tabima J.F."/>
            <person name="Weisberg A.J."/>
            <person name="Dantas Lopes L."/>
            <person name="Wiseman M.S."/>
            <person name="Wiseman M.S."/>
            <person name="Pupko T."/>
            <person name="Belcher M.S."/>
            <person name="Sechler A.J."/>
            <person name="Tancos M.A."/>
            <person name="Schroeder B.K."/>
            <person name="Murray T.D."/>
            <person name="Luster D.G."/>
            <person name="Schneider W.L."/>
            <person name="Rogers E."/>
            <person name="Andreote F.D."/>
            <person name="Grunwald N.J."/>
            <person name="Putnam M.L."/>
            <person name="Chang J.H."/>
        </authorList>
    </citation>
    <scope>NUCLEOTIDE SEQUENCE [LARGE SCALE GENOMIC DNA]</scope>
    <source>
        <strain evidence="5 6">DSM 15933</strain>
    </source>
</reference>
<keyword evidence="3 4" id="KW-0732">Signal</keyword>
<organism evidence="5 6">
    <name type="scientific">Rathayibacter caricis DSM 15933</name>
    <dbReference type="NCBI Taxonomy" id="1328867"/>
    <lineage>
        <taxon>Bacteria</taxon>
        <taxon>Bacillati</taxon>
        <taxon>Actinomycetota</taxon>
        <taxon>Actinomycetes</taxon>
        <taxon>Micrococcales</taxon>
        <taxon>Microbacteriaceae</taxon>
        <taxon>Rathayibacter</taxon>
    </lineage>
</organism>
<evidence type="ECO:0000256" key="1">
    <source>
        <dbReference type="ARBA" id="ARBA00008520"/>
    </source>
</evidence>
<dbReference type="PROSITE" id="PS51257">
    <property type="entry name" value="PROKAR_LIPOPROTEIN"/>
    <property type="match status" value="1"/>
</dbReference>
<protein>
    <submittedName>
        <fullName evidence="5">Sugar ABC transporter substrate-binding protein</fullName>
    </submittedName>
</protein>
<comment type="similarity">
    <text evidence="1">Belongs to the bacterial solute-binding protein 1 family.</text>
</comment>
<feature type="chain" id="PRO_5038902501" evidence="4">
    <location>
        <begin position="24"/>
        <end position="431"/>
    </location>
</feature>
<dbReference type="PANTHER" id="PTHR30061">
    <property type="entry name" value="MALTOSE-BINDING PERIPLASMIC PROTEIN"/>
    <property type="match status" value="1"/>
</dbReference>
<proteinExistence type="inferred from homology"/>
<feature type="signal peptide" evidence="4">
    <location>
        <begin position="1"/>
        <end position="23"/>
    </location>
</feature>
<dbReference type="SUPFAM" id="SSF53850">
    <property type="entry name" value="Periplasmic binding protein-like II"/>
    <property type="match status" value="1"/>
</dbReference>
<accession>A0A2T4URE4</accession>
<dbReference type="GO" id="GO:1901982">
    <property type="term" value="F:maltose binding"/>
    <property type="evidence" value="ECO:0007669"/>
    <property type="project" value="TreeGrafter"/>
</dbReference>
<dbReference type="RefSeq" id="WP_107573873.1">
    <property type="nucleotide sequence ID" value="NZ_PZPL01000001.1"/>
</dbReference>
<dbReference type="InterPro" id="IPR006059">
    <property type="entry name" value="SBP"/>
</dbReference>
<name>A0A2T4URE4_9MICO</name>
<dbReference type="Gene3D" id="3.40.190.10">
    <property type="entry name" value="Periplasmic binding protein-like II"/>
    <property type="match status" value="2"/>
</dbReference>
<evidence type="ECO:0000313" key="5">
    <source>
        <dbReference type="EMBL" id="PTL72100.1"/>
    </source>
</evidence>
<dbReference type="AlphaFoldDB" id="A0A2T4URE4"/>
<dbReference type="Pfam" id="PF01547">
    <property type="entry name" value="SBP_bac_1"/>
    <property type="match status" value="1"/>
</dbReference>
<dbReference type="GO" id="GO:0055052">
    <property type="term" value="C:ATP-binding cassette (ABC) transporter complex, substrate-binding subunit-containing"/>
    <property type="evidence" value="ECO:0007669"/>
    <property type="project" value="TreeGrafter"/>
</dbReference>
<dbReference type="GO" id="GO:0015768">
    <property type="term" value="P:maltose transport"/>
    <property type="evidence" value="ECO:0007669"/>
    <property type="project" value="TreeGrafter"/>
</dbReference>
<gene>
    <name evidence="5" type="ORF">C1I63_04095</name>
</gene>